<dbReference type="SUPFAM" id="SSF53067">
    <property type="entry name" value="Actin-like ATPase domain"/>
    <property type="match status" value="2"/>
</dbReference>
<dbReference type="PANTHER" id="PTHR19375">
    <property type="entry name" value="HEAT SHOCK PROTEIN 70KDA"/>
    <property type="match status" value="1"/>
</dbReference>
<dbReference type="OrthoDB" id="9807934at2"/>
<evidence type="ECO:0000313" key="3">
    <source>
        <dbReference type="EMBL" id="KPB01445.1"/>
    </source>
</evidence>
<dbReference type="InterPro" id="IPR043129">
    <property type="entry name" value="ATPase_NBD"/>
</dbReference>
<dbReference type="Pfam" id="PF00012">
    <property type="entry name" value="HSP70"/>
    <property type="match status" value="2"/>
</dbReference>
<dbReference type="GO" id="GO:0005524">
    <property type="term" value="F:ATP binding"/>
    <property type="evidence" value="ECO:0007669"/>
    <property type="project" value="UniProtKB-KW"/>
</dbReference>
<accession>A0A0N0E7P7</accession>
<protein>
    <submittedName>
        <fullName evidence="3">Molecular chaperone DnaK</fullName>
    </submittedName>
</protein>
<evidence type="ECO:0000256" key="2">
    <source>
        <dbReference type="ARBA" id="ARBA00022840"/>
    </source>
</evidence>
<sequence>MNNLKHNTSLGIDFGTSNSAVGVAVNGKPFLFDIEDGEKTLPTSLFFDNKSKQALYGRKANNALVNRDEGRYLRALKSVLGTSLMHERRYLMGKSVTFVDVIAQFLTEIKERAENAADRSFDHALSGRPVFFHSDNDKKNAQAHADLEACYLKAGFKSVSFMAEPEAAAIANGGIEVGQKALIVDIGGGTSDFCLFEGTANGINVLANNGTRIGGTDFDKTLSIDHVMPLMGFGSDIKKDMGSGTLTAPNHIFHDLATWEKIPALYSNDSLRFADGLRNKAVNRQLFDRLMDVLELEYGHDIAFAVERAKIKTNEAAEAAIALDFIEPELGVPLNIDKLDTSLSDYASTISAAAAETVKSAELGSANIDKIIFVGGSSLMRIVKSSIAKQFPNTPILHADAFTAIIDGLAIAAESRN</sequence>
<name>A0A0N0E7P7_9HYPH</name>
<keyword evidence="1" id="KW-0547">Nucleotide-binding</keyword>
<keyword evidence="2" id="KW-0067">ATP-binding</keyword>
<dbReference type="GO" id="GO:0140662">
    <property type="term" value="F:ATP-dependent protein folding chaperone"/>
    <property type="evidence" value="ECO:0007669"/>
    <property type="project" value="InterPro"/>
</dbReference>
<dbReference type="Proteomes" id="UP000038011">
    <property type="component" value="Unassembled WGS sequence"/>
</dbReference>
<dbReference type="STRING" id="1514904.SU32_07555"/>
<evidence type="ECO:0000313" key="4">
    <source>
        <dbReference type="Proteomes" id="UP000038011"/>
    </source>
</evidence>
<dbReference type="AlphaFoldDB" id="A0A0N0E7P7"/>
<dbReference type="EMBL" id="JXMU01000010">
    <property type="protein sequence ID" value="KPB01445.1"/>
    <property type="molecule type" value="Genomic_DNA"/>
</dbReference>
<organism evidence="3 4">
    <name type="scientific">Ahrensia marina</name>
    <dbReference type="NCBI Taxonomy" id="1514904"/>
    <lineage>
        <taxon>Bacteria</taxon>
        <taxon>Pseudomonadati</taxon>
        <taxon>Pseudomonadota</taxon>
        <taxon>Alphaproteobacteria</taxon>
        <taxon>Hyphomicrobiales</taxon>
        <taxon>Ahrensiaceae</taxon>
        <taxon>Ahrensia</taxon>
    </lineage>
</organism>
<reference evidence="3 4" key="1">
    <citation type="submission" date="2015-01" db="EMBL/GenBank/DDBJ databases">
        <title>Ahrensia donghaiensis sp. nov., a novel dimethylsulphoniopropionate-cleavage bacterium isolated from seawater and emended descriptions of the genus Ahrensia and Ahrensia kielensis.</title>
        <authorList>
            <person name="Liu J."/>
        </authorList>
    </citation>
    <scope>NUCLEOTIDE SEQUENCE [LARGE SCALE GENOMIC DNA]</scope>
    <source>
        <strain evidence="3 4">LZD062</strain>
    </source>
</reference>
<dbReference type="RefSeq" id="WP_053998750.1">
    <property type="nucleotide sequence ID" value="NZ_JXMU01000010.1"/>
</dbReference>
<dbReference type="PATRIC" id="fig|1514904.3.peg.331"/>
<dbReference type="Gene3D" id="3.30.420.40">
    <property type="match status" value="4"/>
</dbReference>
<dbReference type="InterPro" id="IPR013126">
    <property type="entry name" value="Hsp_70_fam"/>
</dbReference>
<gene>
    <name evidence="3" type="ORF">SU32_07555</name>
</gene>
<comment type="caution">
    <text evidence="3">The sequence shown here is derived from an EMBL/GenBank/DDBJ whole genome shotgun (WGS) entry which is preliminary data.</text>
</comment>
<keyword evidence="4" id="KW-1185">Reference proteome</keyword>
<dbReference type="PRINTS" id="PR00301">
    <property type="entry name" value="HEATSHOCK70"/>
</dbReference>
<proteinExistence type="predicted"/>
<dbReference type="Gene3D" id="3.90.640.10">
    <property type="entry name" value="Actin, Chain A, domain 4"/>
    <property type="match status" value="2"/>
</dbReference>
<evidence type="ECO:0000256" key="1">
    <source>
        <dbReference type="ARBA" id="ARBA00022741"/>
    </source>
</evidence>